<evidence type="ECO:0000256" key="1">
    <source>
        <dbReference type="SAM" id="Phobius"/>
    </source>
</evidence>
<dbReference type="Proteomes" id="UP000006650">
    <property type="component" value="Chromosome"/>
</dbReference>
<keyword evidence="1" id="KW-0472">Membrane</keyword>
<evidence type="ECO:0008006" key="4">
    <source>
        <dbReference type="Google" id="ProtNLM"/>
    </source>
</evidence>
<dbReference type="KEGG" id="coc:Coch_0865"/>
<sequence>MSRIVMLLLAFITLIGCRTRKEVTNTEQKQVQKERIIKYKDSTALFQQHEQTLQLDTHTSQEYEVTVESDKDSVGNSKELTYTRIRDGDNETIRVRGGKVKITTKSSLSNSQTVANTTLTSTISTTNNELRSTESTTAFSHKTKDVKGIVSWWVWLLLALLAGVIGWRMWKCFHK</sequence>
<reference evidence="2 3" key="1">
    <citation type="journal article" date="2009" name="Stand. Genomic Sci.">
        <title>Complete genome sequence of Capnocytophaga ochracea type strain (VPI 2845).</title>
        <authorList>
            <person name="Mavrommatis K."/>
            <person name="Gronow S."/>
            <person name="Saunders E."/>
            <person name="Land M."/>
            <person name="Lapidus A."/>
            <person name="Copeland A."/>
            <person name="Glavina Del Rio T."/>
            <person name="Nolan M."/>
            <person name="Lucas S."/>
            <person name="Chen F."/>
            <person name="Tice H."/>
            <person name="Cheng J.F."/>
            <person name="Bruce D."/>
            <person name="Goodwin L."/>
            <person name="Pitluck S."/>
            <person name="Pati A."/>
            <person name="Ivanova N."/>
            <person name="Chen A."/>
            <person name="Palaniappan K."/>
            <person name="Chain P."/>
            <person name="Hauser L."/>
            <person name="Chang Y.J."/>
            <person name="Jeffries C.D."/>
            <person name="Brettin T."/>
            <person name="Detter J.C."/>
            <person name="Han C."/>
            <person name="Bristow J."/>
            <person name="Goker M."/>
            <person name="Rohde M."/>
            <person name="Eisen J.A."/>
            <person name="Markowitz V."/>
            <person name="Kyrpides N.C."/>
            <person name="Klenk H.P."/>
            <person name="Hugenholtz P."/>
        </authorList>
    </citation>
    <scope>NUCLEOTIDE SEQUENCE [LARGE SCALE GENOMIC DNA]</scope>
    <source>
        <strain evidence="3">ATCC 27872 / DSM 7271 / JCM 12966 / VPI 2845</strain>
    </source>
</reference>
<dbReference type="eggNOG" id="ENOG5030SCR">
    <property type="taxonomic scope" value="Bacteria"/>
</dbReference>
<gene>
    <name evidence="2" type="ordered locus">Coch_0865</name>
</gene>
<protein>
    <recommendedName>
        <fullName evidence="4">Lipoprotein</fullName>
    </recommendedName>
</protein>
<keyword evidence="1" id="KW-0812">Transmembrane</keyword>
<evidence type="ECO:0000313" key="3">
    <source>
        <dbReference type="Proteomes" id="UP000006650"/>
    </source>
</evidence>
<keyword evidence="3" id="KW-1185">Reference proteome</keyword>
<name>C7M974_CAPOD</name>
<dbReference type="HOGENOM" id="CLU_1458801_0_0_10"/>
<dbReference type="AlphaFoldDB" id="C7M974"/>
<dbReference type="RefSeq" id="WP_015782097.1">
    <property type="nucleotide sequence ID" value="NC_013162.1"/>
</dbReference>
<accession>C7M974</accession>
<dbReference type="GeneID" id="29675865"/>
<keyword evidence="1" id="KW-1133">Transmembrane helix</keyword>
<dbReference type="PROSITE" id="PS51257">
    <property type="entry name" value="PROKAR_LIPOPROTEIN"/>
    <property type="match status" value="1"/>
</dbReference>
<proteinExistence type="predicted"/>
<organism evidence="2 3">
    <name type="scientific">Capnocytophaga ochracea (strain ATCC 27872 / DSM 7271 / CCUG 9716 / JCM 12966 / NCTC 12371 / SS31 / VPI 2845)</name>
    <name type="common">Bacteroides ochraceus</name>
    <dbReference type="NCBI Taxonomy" id="521097"/>
    <lineage>
        <taxon>Bacteria</taxon>
        <taxon>Pseudomonadati</taxon>
        <taxon>Bacteroidota</taxon>
        <taxon>Flavobacteriia</taxon>
        <taxon>Flavobacteriales</taxon>
        <taxon>Flavobacteriaceae</taxon>
        <taxon>Capnocytophaga</taxon>
    </lineage>
</organism>
<dbReference type="EMBL" id="CP001632">
    <property type="protein sequence ID" value="ACU92420.1"/>
    <property type="molecule type" value="Genomic_DNA"/>
</dbReference>
<feature type="transmembrane region" description="Helical" evidence="1">
    <location>
        <begin position="152"/>
        <end position="170"/>
    </location>
</feature>
<evidence type="ECO:0000313" key="2">
    <source>
        <dbReference type="EMBL" id="ACU92420.1"/>
    </source>
</evidence>